<dbReference type="SUPFAM" id="SSF52402">
    <property type="entry name" value="Adenine nucleotide alpha hydrolases-like"/>
    <property type="match status" value="1"/>
</dbReference>
<dbReference type="InterPro" id="IPR014729">
    <property type="entry name" value="Rossmann-like_a/b/a_fold"/>
</dbReference>
<dbReference type="PIRSF" id="PIRSF004976">
    <property type="entry name" value="ATPase_YdaO"/>
    <property type="match status" value="1"/>
</dbReference>
<dbReference type="PANTHER" id="PTHR43686:SF1">
    <property type="entry name" value="AMINOTRAN_5 DOMAIN-CONTAINING PROTEIN"/>
    <property type="match status" value="1"/>
</dbReference>
<reference evidence="3 4" key="1">
    <citation type="submission" date="2015-09" db="EMBL/GenBank/DDBJ databases">
        <title>Draft genome sequence of a Caloramator mitchellensis, a moderate thermophile from the Great Artesian Basin of Australia.</title>
        <authorList>
            <person name="Patel B.K."/>
        </authorList>
    </citation>
    <scope>NUCLEOTIDE SEQUENCE [LARGE SCALE GENOMIC DNA]</scope>
    <source>
        <strain evidence="3 4">VF08</strain>
    </source>
</reference>
<dbReference type="PATRIC" id="fig|908809.3.peg.531"/>
<dbReference type="RefSeq" id="WP_057976829.1">
    <property type="nucleotide sequence ID" value="NZ_LKHP01000002.1"/>
</dbReference>
<protein>
    <submittedName>
        <fullName evidence="3">tRNA 2-thiocytidine biosynthesis protein TtcA</fullName>
    </submittedName>
</protein>
<sequence>MQKLLSKLRKSIQDFNMIQDGDRIAVGLSGGKDSNLLLYALKQYQRFSPQPFELCAITIDMGLKELDLTPLIEFTKKIDVPHYVVKTSIAEIIFDIRKEKNPCSLCAKMRRGALHDAAKNLGCNKVALAHHLNDVIETFLMSMFFEGRLSTFSPVTHLEKKDIYLIRPLVYVYEKDIRSLVKKNNLPVIKNPCPANGNTQRQNMKELIWKLEKQIPGIKDNILGAITNLQQLNVWDKDAIRKICDNKKI</sequence>
<dbReference type="STRING" id="908809.ABG79_00530"/>
<dbReference type="AlphaFoldDB" id="A0A0R3JZL7"/>
<evidence type="ECO:0000313" key="3">
    <source>
        <dbReference type="EMBL" id="KRQ87725.1"/>
    </source>
</evidence>
<dbReference type="GO" id="GO:0016740">
    <property type="term" value="F:transferase activity"/>
    <property type="evidence" value="ECO:0007669"/>
    <property type="project" value="UniProtKB-KW"/>
</dbReference>
<gene>
    <name evidence="3" type="primary">ttcA_1</name>
    <name evidence="3" type="ORF">ABG79_00530</name>
</gene>
<proteinExistence type="predicted"/>
<keyword evidence="4" id="KW-1185">Reference proteome</keyword>
<comment type="caution">
    <text evidence="3">The sequence shown here is derived from an EMBL/GenBank/DDBJ whole genome shotgun (WGS) entry which is preliminary data.</text>
</comment>
<dbReference type="GO" id="GO:0008033">
    <property type="term" value="P:tRNA processing"/>
    <property type="evidence" value="ECO:0007669"/>
    <property type="project" value="InterPro"/>
</dbReference>
<accession>A0A0R3JZL7</accession>
<dbReference type="InterPro" id="IPR011063">
    <property type="entry name" value="TilS/TtcA_N"/>
</dbReference>
<feature type="domain" description="tRNA(Ile)-lysidine/2-thiocytidine synthase N-terminal" evidence="2">
    <location>
        <begin position="24"/>
        <end position="198"/>
    </location>
</feature>
<dbReference type="InterPro" id="IPR035107">
    <property type="entry name" value="tRNA_thiolation_TtcA_Ctu1"/>
</dbReference>
<evidence type="ECO:0000259" key="2">
    <source>
        <dbReference type="Pfam" id="PF01171"/>
    </source>
</evidence>
<dbReference type="Pfam" id="PF01171">
    <property type="entry name" value="ATP_bind_3"/>
    <property type="match status" value="1"/>
</dbReference>
<dbReference type="OrthoDB" id="9801054at2"/>
<evidence type="ECO:0000256" key="1">
    <source>
        <dbReference type="ARBA" id="ARBA00022679"/>
    </source>
</evidence>
<dbReference type="Gene3D" id="3.40.50.620">
    <property type="entry name" value="HUPs"/>
    <property type="match status" value="1"/>
</dbReference>
<name>A0A0R3JZL7_CALMK</name>
<evidence type="ECO:0000313" key="4">
    <source>
        <dbReference type="Proteomes" id="UP000052015"/>
    </source>
</evidence>
<dbReference type="PANTHER" id="PTHR43686">
    <property type="entry name" value="SULFURTRANSFERASE-RELATED"/>
    <property type="match status" value="1"/>
</dbReference>
<dbReference type="Proteomes" id="UP000052015">
    <property type="component" value="Unassembled WGS sequence"/>
</dbReference>
<organism evidence="3 4">
    <name type="scientific">Caloramator mitchellensis</name>
    <dbReference type="NCBI Taxonomy" id="908809"/>
    <lineage>
        <taxon>Bacteria</taxon>
        <taxon>Bacillati</taxon>
        <taxon>Bacillota</taxon>
        <taxon>Clostridia</taxon>
        <taxon>Eubacteriales</taxon>
        <taxon>Clostridiaceae</taxon>
        <taxon>Caloramator</taxon>
    </lineage>
</organism>
<dbReference type="EMBL" id="LKHP01000002">
    <property type="protein sequence ID" value="KRQ87725.1"/>
    <property type="molecule type" value="Genomic_DNA"/>
</dbReference>
<dbReference type="CDD" id="cd24138">
    <property type="entry name" value="TtcA-like"/>
    <property type="match status" value="1"/>
</dbReference>
<keyword evidence="1" id="KW-0808">Transferase</keyword>